<evidence type="ECO:0000313" key="19">
    <source>
        <dbReference type="Proteomes" id="UP000509704"/>
    </source>
</evidence>
<evidence type="ECO:0000256" key="3">
    <source>
        <dbReference type="ARBA" id="ARBA00006667"/>
    </source>
</evidence>
<dbReference type="GO" id="GO:0046872">
    <property type="term" value="F:metal ion binding"/>
    <property type="evidence" value="ECO:0007669"/>
    <property type="project" value="UniProtKB-KW"/>
</dbReference>
<keyword evidence="8" id="KW-0479">Metal-binding</keyword>
<evidence type="ECO:0000256" key="15">
    <source>
        <dbReference type="ARBA" id="ARBA00024180"/>
    </source>
</evidence>
<evidence type="ECO:0000259" key="17">
    <source>
        <dbReference type="PROSITE" id="PS50191"/>
    </source>
</evidence>
<evidence type="ECO:0000256" key="14">
    <source>
        <dbReference type="ARBA" id="ARBA00024146"/>
    </source>
</evidence>
<evidence type="ECO:0000256" key="1">
    <source>
        <dbReference type="ARBA" id="ARBA00001970"/>
    </source>
</evidence>
<evidence type="ECO:0000256" key="5">
    <source>
        <dbReference type="ARBA" id="ARBA00022448"/>
    </source>
</evidence>
<keyword evidence="6 16" id="KW-0963">Cytoplasm</keyword>
<dbReference type="EMBL" id="CP058606">
    <property type="protein sequence ID" value="QLG71724.1"/>
    <property type="molecule type" value="Genomic_DNA"/>
</dbReference>
<evidence type="ECO:0000256" key="9">
    <source>
        <dbReference type="ARBA" id="ARBA00022824"/>
    </source>
</evidence>
<comment type="function">
    <text evidence="15">Non-classical phosphatidylinositol (PtdIns) transfer protein (PITP), which exhibits PtdIns-binding/transfer activity in the absence of detectable PtdCho-binding/transfer activity. Regulates PtdIns(4,5)P2 homeostasis at the plasma membrane. Heme-binding protein that may play a role in organic oxidant-induced stress responses.</text>
</comment>
<evidence type="ECO:0000256" key="11">
    <source>
        <dbReference type="ARBA" id="ARBA00023004"/>
    </source>
</evidence>
<dbReference type="PROSITE" id="PS50191">
    <property type="entry name" value="CRAL_TRIO"/>
    <property type="match status" value="1"/>
</dbReference>
<proteinExistence type="inferred from homology"/>
<organism evidence="18 19">
    <name type="scientific">Zygotorulaspora mrakii</name>
    <name type="common">Zygosaccharomyces mrakii</name>
    <dbReference type="NCBI Taxonomy" id="42260"/>
    <lineage>
        <taxon>Eukaryota</taxon>
        <taxon>Fungi</taxon>
        <taxon>Dikarya</taxon>
        <taxon>Ascomycota</taxon>
        <taxon>Saccharomycotina</taxon>
        <taxon>Saccharomycetes</taxon>
        <taxon>Saccharomycetales</taxon>
        <taxon>Saccharomycetaceae</taxon>
        <taxon>Zygotorulaspora</taxon>
    </lineage>
</organism>
<dbReference type="Gene3D" id="3.40.525.10">
    <property type="entry name" value="CRAL-TRIO lipid binding domain"/>
    <property type="match status" value="1"/>
</dbReference>
<keyword evidence="9 16" id="KW-0256">Endoplasmic reticulum</keyword>
<accession>A0A7H9B057</accession>
<dbReference type="GO" id="GO:0008526">
    <property type="term" value="F:phosphatidylinositol transfer activity"/>
    <property type="evidence" value="ECO:0007669"/>
    <property type="project" value="UniProtKB-UniRule"/>
</dbReference>
<dbReference type="OrthoDB" id="75724at2759"/>
<gene>
    <name evidence="18" type="ORF">HG535_0C00730</name>
</gene>
<evidence type="ECO:0000256" key="4">
    <source>
        <dbReference type="ARBA" id="ARBA00018320"/>
    </source>
</evidence>
<dbReference type="GeneID" id="59235420"/>
<evidence type="ECO:0000256" key="10">
    <source>
        <dbReference type="ARBA" id="ARBA00022848"/>
    </source>
</evidence>
<comment type="catalytic activity">
    <reaction evidence="14">
        <text>a 1,2-diacyl-sn-glycero-3-phospho-(1D-myo-inositol)(in) = a 1,2-diacyl-sn-glycero-3-phospho-(1D-myo-inositol)(out)</text>
        <dbReference type="Rhea" id="RHEA:38691"/>
        <dbReference type="ChEBI" id="CHEBI:57880"/>
    </reaction>
    <physiologicalReaction direction="left-to-right" evidence="14">
        <dbReference type="Rhea" id="RHEA:38692"/>
    </physiologicalReaction>
</comment>
<dbReference type="InterPro" id="IPR042938">
    <property type="entry name" value="Sfh5"/>
</dbReference>
<feature type="domain" description="CRAL-TRIO" evidence="17">
    <location>
        <begin position="103"/>
        <end position="269"/>
    </location>
</feature>
<dbReference type="Proteomes" id="UP000509704">
    <property type="component" value="Chromosome 3"/>
</dbReference>
<dbReference type="GO" id="GO:0005829">
    <property type="term" value="C:cytosol"/>
    <property type="evidence" value="ECO:0007669"/>
    <property type="project" value="TreeGrafter"/>
</dbReference>
<dbReference type="CDD" id="cd00170">
    <property type="entry name" value="SEC14"/>
    <property type="match status" value="1"/>
</dbReference>
<dbReference type="Pfam" id="PF00650">
    <property type="entry name" value="CRAL_TRIO"/>
    <property type="match status" value="1"/>
</dbReference>
<evidence type="ECO:0000256" key="6">
    <source>
        <dbReference type="ARBA" id="ARBA00022490"/>
    </source>
</evidence>
<keyword evidence="19" id="KW-1185">Reference proteome</keyword>
<evidence type="ECO:0000256" key="7">
    <source>
        <dbReference type="ARBA" id="ARBA00022617"/>
    </source>
</evidence>
<dbReference type="KEGG" id="zmk:HG535_0C00730"/>
<sequence length="297" mass="34638">MDTLKFNTDVEKSVFEEVFKDIPELIKTKCGGYDELYGYKLNPEDEDKANVEKYYREDVAKGIVYKLCKAYKFERSEIISNFISIMRWRADFNPLSAAFLESHDKELQEVGILTSYPAESANKKIVTWNLYGQLVKKKHLFEDVEKFLRYRIGLMERGLRLLDFNDESNCYMTQVHDYKGVSVFKTDGAIKKCTKQVIHIFQKYYPELLYAKYFVNVPSFFGLVYDVVKKFVDAETMKKFVVLSDGAKLGRYLKSCPKTPYGGSGEKKTLQQENFTDVRPTEYGQFILERSSNQDID</sequence>
<evidence type="ECO:0000313" key="18">
    <source>
        <dbReference type="EMBL" id="QLG71724.1"/>
    </source>
</evidence>
<dbReference type="InterPro" id="IPR036865">
    <property type="entry name" value="CRAL-TRIO_dom_sf"/>
</dbReference>
<evidence type="ECO:0000256" key="2">
    <source>
        <dbReference type="ARBA" id="ARBA00004406"/>
    </source>
</evidence>
<dbReference type="PANTHER" id="PTHR47669:SF1">
    <property type="entry name" value="PHOSPHATIDYLINOSITOL TRANSFER PROTEIN SFH5"/>
    <property type="match status" value="1"/>
</dbReference>
<dbReference type="PANTHER" id="PTHR47669">
    <property type="entry name" value="PHOSPHATIDYLINOSITOL TRANSFER PROTEIN SFH5"/>
    <property type="match status" value="1"/>
</dbReference>
<keyword evidence="12 16" id="KW-0445">Lipid transport</keyword>
<dbReference type="RefSeq" id="XP_037143452.1">
    <property type="nucleotide sequence ID" value="XM_037287557.1"/>
</dbReference>
<keyword evidence="10 16" id="KW-0492">Microsome</keyword>
<dbReference type="GO" id="GO:0032541">
    <property type="term" value="C:cortical endoplasmic reticulum"/>
    <property type="evidence" value="ECO:0007669"/>
    <property type="project" value="TreeGrafter"/>
</dbReference>
<keyword evidence="7" id="KW-0349">Heme</keyword>
<dbReference type="GO" id="GO:0017157">
    <property type="term" value="P:regulation of exocytosis"/>
    <property type="evidence" value="ECO:0007669"/>
    <property type="project" value="TreeGrafter"/>
</dbReference>
<reference evidence="18 19" key="1">
    <citation type="submission" date="2020-07" db="EMBL/GenBank/DDBJ databases">
        <title>The yeast mating-type switching endonuclease HO is a domesticated member of an unorthodox homing genetic element family.</title>
        <authorList>
            <person name="Coughlan A.Y."/>
            <person name="Lombardi L."/>
            <person name="Braun-Galleani S."/>
            <person name="Martos A.R."/>
            <person name="Galeote V."/>
            <person name="Bigey F."/>
            <person name="Dequin S."/>
            <person name="Byrne K.P."/>
            <person name="Wolfe K.H."/>
        </authorList>
    </citation>
    <scope>NUCLEOTIDE SEQUENCE [LARGE SCALE GENOMIC DNA]</scope>
    <source>
        <strain evidence="18 19">NRRL Y-6702</strain>
    </source>
</reference>
<comment type="cofactor">
    <cofactor evidence="1">
        <name>heme b</name>
        <dbReference type="ChEBI" id="CHEBI:60344"/>
    </cofactor>
</comment>
<protein>
    <recommendedName>
        <fullName evidence="4 16">Phosphatidylinositol transfer protein SFH5</fullName>
        <shortName evidence="16">PITP SFH5</shortName>
    </recommendedName>
</protein>
<dbReference type="GO" id="GO:0005886">
    <property type="term" value="C:plasma membrane"/>
    <property type="evidence" value="ECO:0007669"/>
    <property type="project" value="TreeGrafter"/>
</dbReference>
<comment type="subcellular location">
    <subcellularLocation>
        <location evidence="16">Cytoplasm</location>
    </subcellularLocation>
    <subcellularLocation>
        <location evidence="2 16">Endoplasmic reticulum membrane</location>
        <topology evidence="2 16">Peripheral membrane protein</topology>
    </subcellularLocation>
    <subcellularLocation>
        <location evidence="16">Microsome membrane</location>
        <topology evidence="16">Peripheral membrane protein</topology>
    </subcellularLocation>
</comment>
<name>A0A7H9B057_ZYGMR</name>
<keyword evidence="5 16" id="KW-0813">Transport</keyword>
<dbReference type="SUPFAM" id="SSF52087">
    <property type="entry name" value="CRAL/TRIO domain"/>
    <property type="match status" value="1"/>
</dbReference>
<comment type="similarity">
    <text evidence="3 16">Belongs to the SFH5 family.</text>
</comment>
<evidence type="ECO:0000256" key="12">
    <source>
        <dbReference type="ARBA" id="ARBA00023055"/>
    </source>
</evidence>
<dbReference type="GO" id="GO:0005789">
    <property type="term" value="C:endoplasmic reticulum membrane"/>
    <property type="evidence" value="ECO:0007669"/>
    <property type="project" value="UniProtKB-SubCell"/>
</dbReference>
<dbReference type="SMART" id="SM00516">
    <property type="entry name" value="SEC14"/>
    <property type="match status" value="1"/>
</dbReference>
<evidence type="ECO:0000256" key="16">
    <source>
        <dbReference type="RuleBase" id="RU367059"/>
    </source>
</evidence>
<keyword evidence="13 16" id="KW-0472">Membrane</keyword>
<dbReference type="AlphaFoldDB" id="A0A7H9B057"/>
<dbReference type="InterPro" id="IPR001251">
    <property type="entry name" value="CRAL-TRIO_dom"/>
</dbReference>
<evidence type="ECO:0000256" key="13">
    <source>
        <dbReference type="ARBA" id="ARBA00023136"/>
    </source>
</evidence>
<dbReference type="GO" id="GO:0043001">
    <property type="term" value="P:Golgi to plasma membrane protein transport"/>
    <property type="evidence" value="ECO:0007669"/>
    <property type="project" value="TreeGrafter"/>
</dbReference>
<evidence type="ECO:0000256" key="8">
    <source>
        <dbReference type="ARBA" id="ARBA00022723"/>
    </source>
</evidence>
<keyword evidence="11" id="KW-0408">Iron</keyword>